<dbReference type="InterPro" id="IPR042099">
    <property type="entry name" value="ANL_N_sf"/>
</dbReference>
<dbReference type="PANTHER" id="PTHR42814:SF3">
    <property type="entry name" value="BETA-N-ACETYLHEXOSAMINIDASE"/>
    <property type="match status" value="1"/>
</dbReference>
<protein>
    <recommendedName>
        <fullName evidence="1">AMP-dependent synthetase/ligase domain-containing protein</fullName>
    </recommendedName>
</protein>
<dbReference type="InterPro" id="IPR020845">
    <property type="entry name" value="AMP-binding_CS"/>
</dbReference>
<dbReference type="Proteomes" id="UP000749559">
    <property type="component" value="Unassembled WGS sequence"/>
</dbReference>
<dbReference type="EMBL" id="CAIIXF020000002">
    <property type="protein sequence ID" value="CAH1777843.1"/>
    <property type="molecule type" value="Genomic_DNA"/>
</dbReference>
<dbReference type="InterPro" id="IPR000873">
    <property type="entry name" value="AMP-dep_synth/lig_dom"/>
</dbReference>
<dbReference type="Pfam" id="PF00501">
    <property type="entry name" value="AMP-binding"/>
    <property type="match status" value="1"/>
</dbReference>
<feature type="domain" description="AMP-dependent synthetase/ligase" evidence="1">
    <location>
        <begin position="2"/>
        <end position="190"/>
    </location>
</feature>
<dbReference type="SUPFAM" id="SSF56801">
    <property type="entry name" value="Acetyl-CoA synthetase-like"/>
    <property type="match status" value="1"/>
</dbReference>
<dbReference type="PANTHER" id="PTHR42814">
    <property type="entry name" value="AMP-BINDING DOMAIN-CONTAINING PROTEIN"/>
    <property type="match status" value="1"/>
</dbReference>
<sequence>MVQPEDPCIIFMSTGTTGEPKASLHRHSSLVNTAYFGHLRRNPQGRVVLGVENPLHDDLLCVRSIVSTAVNSNVTCVVTPVNKQCEGASDVIVDAMEKYRVTHADLWPYMWKDMILYGTIEGHDLTSLKGGLTGSQALGAESVKAFTTLVPELMNVYGSTESNTITANFKDDPIMDRRLESIGFPSAHVE</sequence>
<name>A0A8S4NA31_OWEFU</name>
<gene>
    <name evidence="2" type="ORF">OFUS_LOCUS4835</name>
</gene>
<dbReference type="AlphaFoldDB" id="A0A8S4NA31"/>
<dbReference type="OrthoDB" id="10253115at2759"/>
<keyword evidence="3" id="KW-1185">Reference proteome</keyword>
<feature type="non-terminal residue" evidence="2">
    <location>
        <position position="190"/>
    </location>
</feature>
<reference evidence="2" key="1">
    <citation type="submission" date="2022-03" db="EMBL/GenBank/DDBJ databases">
        <authorList>
            <person name="Martin C."/>
        </authorList>
    </citation>
    <scope>NUCLEOTIDE SEQUENCE</scope>
</reference>
<comment type="caution">
    <text evidence="2">The sequence shown here is derived from an EMBL/GenBank/DDBJ whole genome shotgun (WGS) entry which is preliminary data.</text>
</comment>
<dbReference type="Gene3D" id="3.40.50.12780">
    <property type="entry name" value="N-terminal domain of ligase-like"/>
    <property type="match status" value="1"/>
</dbReference>
<evidence type="ECO:0000259" key="1">
    <source>
        <dbReference type="Pfam" id="PF00501"/>
    </source>
</evidence>
<dbReference type="PROSITE" id="PS00455">
    <property type="entry name" value="AMP_BINDING"/>
    <property type="match status" value="1"/>
</dbReference>
<evidence type="ECO:0000313" key="3">
    <source>
        <dbReference type="Proteomes" id="UP000749559"/>
    </source>
</evidence>
<accession>A0A8S4NA31</accession>
<proteinExistence type="predicted"/>
<evidence type="ECO:0000313" key="2">
    <source>
        <dbReference type="EMBL" id="CAH1777843.1"/>
    </source>
</evidence>
<organism evidence="2 3">
    <name type="scientific">Owenia fusiformis</name>
    <name type="common">Polychaete worm</name>
    <dbReference type="NCBI Taxonomy" id="6347"/>
    <lineage>
        <taxon>Eukaryota</taxon>
        <taxon>Metazoa</taxon>
        <taxon>Spiralia</taxon>
        <taxon>Lophotrochozoa</taxon>
        <taxon>Annelida</taxon>
        <taxon>Polychaeta</taxon>
        <taxon>Sedentaria</taxon>
        <taxon>Canalipalpata</taxon>
        <taxon>Sabellida</taxon>
        <taxon>Oweniida</taxon>
        <taxon>Oweniidae</taxon>
        <taxon>Owenia</taxon>
    </lineage>
</organism>